<dbReference type="Pfam" id="PF00043">
    <property type="entry name" value="GST_C"/>
    <property type="match status" value="1"/>
</dbReference>
<dbReference type="FunCoup" id="A0A7R8ULN6">
    <property type="interactions" value="172"/>
</dbReference>
<dbReference type="SFLD" id="SFLDG01153">
    <property type="entry name" value="Main.4:_Theta-like"/>
    <property type="match status" value="1"/>
</dbReference>
<dbReference type="Gene3D" id="1.20.1050.10">
    <property type="match status" value="1"/>
</dbReference>
<dbReference type="InterPro" id="IPR010987">
    <property type="entry name" value="Glutathione-S-Trfase_C-like"/>
</dbReference>
<feature type="domain" description="GST N-terminal" evidence="2">
    <location>
        <begin position="2"/>
        <end position="83"/>
    </location>
</feature>
<dbReference type="CDD" id="cd03177">
    <property type="entry name" value="GST_C_Delta_Epsilon"/>
    <property type="match status" value="1"/>
</dbReference>
<comment type="subunit">
    <text evidence="1">Homodimer.</text>
</comment>
<dbReference type="EMBL" id="LR899010">
    <property type="protein sequence ID" value="CAD7083156.1"/>
    <property type="molecule type" value="Genomic_DNA"/>
</dbReference>
<dbReference type="Pfam" id="PF13417">
    <property type="entry name" value="GST_N_3"/>
    <property type="match status" value="1"/>
</dbReference>
<evidence type="ECO:0000313" key="5">
    <source>
        <dbReference type="Proteomes" id="UP000594454"/>
    </source>
</evidence>
<dbReference type="SFLD" id="SFLDS00019">
    <property type="entry name" value="Glutathione_Transferase_(cytos"/>
    <property type="match status" value="1"/>
</dbReference>
<dbReference type="InterPro" id="IPR004046">
    <property type="entry name" value="GST_C"/>
</dbReference>
<dbReference type="PROSITE" id="PS50405">
    <property type="entry name" value="GST_CTER"/>
    <property type="match status" value="1"/>
</dbReference>
<dbReference type="CDD" id="cd03045">
    <property type="entry name" value="GST_N_Delta_Epsilon"/>
    <property type="match status" value="1"/>
</dbReference>
<dbReference type="PANTHER" id="PTHR43969">
    <property type="entry name" value="GLUTATHIONE S TRANSFERASE D10, ISOFORM A-RELATED"/>
    <property type="match status" value="1"/>
</dbReference>
<proteinExistence type="predicted"/>
<name>A0A7R8ULN6_HERIL</name>
<evidence type="ECO:0000259" key="3">
    <source>
        <dbReference type="PROSITE" id="PS50405"/>
    </source>
</evidence>
<dbReference type="SFLD" id="SFLDG00358">
    <property type="entry name" value="Main_(cytGST)"/>
    <property type="match status" value="1"/>
</dbReference>
<evidence type="ECO:0000256" key="1">
    <source>
        <dbReference type="ARBA" id="ARBA00011738"/>
    </source>
</evidence>
<dbReference type="InterPro" id="IPR004045">
    <property type="entry name" value="Glutathione_S-Trfase_N"/>
</dbReference>
<dbReference type="GO" id="GO:0006749">
    <property type="term" value="P:glutathione metabolic process"/>
    <property type="evidence" value="ECO:0007669"/>
    <property type="project" value="TreeGrafter"/>
</dbReference>
<dbReference type="InterPro" id="IPR040079">
    <property type="entry name" value="Glutathione_S-Trfase"/>
</dbReference>
<protein>
    <submittedName>
        <fullName evidence="4">Uncharacterized protein</fullName>
    </submittedName>
</protein>
<reference evidence="4 5" key="1">
    <citation type="submission" date="2020-11" db="EMBL/GenBank/DDBJ databases">
        <authorList>
            <person name="Wallbank WR R."/>
            <person name="Pardo Diaz C."/>
            <person name="Kozak K."/>
            <person name="Martin S."/>
            <person name="Jiggins C."/>
            <person name="Moest M."/>
            <person name="Warren A I."/>
            <person name="Generalovic N T."/>
            <person name="Byers J.R.P. K."/>
            <person name="Montejo-Kovacevich G."/>
            <person name="Yen C E."/>
        </authorList>
    </citation>
    <scope>NUCLEOTIDE SEQUENCE [LARGE SCALE GENOMIC DNA]</scope>
</reference>
<dbReference type="GO" id="GO:0004364">
    <property type="term" value="F:glutathione transferase activity"/>
    <property type="evidence" value="ECO:0007669"/>
    <property type="project" value="TreeGrafter"/>
</dbReference>
<dbReference type="PROSITE" id="PS50404">
    <property type="entry name" value="GST_NTER"/>
    <property type="match status" value="1"/>
</dbReference>
<organism evidence="4 5">
    <name type="scientific">Hermetia illucens</name>
    <name type="common">Black soldier fly</name>
    <dbReference type="NCBI Taxonomy" id="343691"/>
    <lineage>
        <taxon>Eukaryota</taxon>
        <taxon>Metazoa</taxon>
        <taxon>Ecdysozoa</taxon>
        <taxon>Arthropoda</taxon>
        <taxon>Hexapoda</taxon>
        <taxon>Insecta</taxon>
        <taxon>Pterygota</taxon>
        <taxon>Neoptera</taxon>
        <taxon>Endopterygota</taxon>
        <taxon>Diptera</taxon>
        <taxon>Brachycera</taxon>
        <taxon>Stratiomyomorpha</taxon>
        <taxon>Stratiomyidae</taxon>
        <taxon>Hermetiinae</taxon>
        <taxon>Hermetia</taxon>
    </lineage>
</organism>
<dbReference type="FunFam" id="3.40.30.10:FF:000034">
    <property type="entry name" value="glutathione S-transferase 1"/>
    <property type="match status" value="1"/>
</dbReference>
<dbReference type="FunFam" id="1.20.1050.10:FF:000007">
    <property type="entry name" value="Glutathione S-transferase 1-1"/>
    <property type="match status" value="1"/>
</dbReference>
<gene>
    <name evidence="4" type="ORF">HERILL_LOCUS6133</name>
</gene>
<keyword evidence="5" id="KW-1185">Reference proteome</keyword>
<dbReference type="SUPFAM" id="SSF52833">
    <property type="entry name" value="Thioredoxin-like"/>
    <property type="match status" value="1"/>
</dbReference>
<dbReference type="InParanoid" id="A0A7R8ULN6"/>
<feature type="domain" description="GST C-terminal" evidence="3">
    <location>
        <begin position="89"/>
        <end position="212"/>
    </location>
</feature>
<dbReference type="InterPro" id="IPR036282">
    <property type="entry name" value="Glutathione-S-Trfase_C_sf"/>
</dbReference>
<dbReference type="Gene3D" id="3.40.30.10">
    <property type="entry name" value="Glutaredoxin"/>
    <property type="match status" value="1"/>
</dbReference>
<dbReference type="AlphaFoldDB" id="A0A7R8ULN6"/>
<dbReference type="OrthoDB" id="2309723at2759"/>
<evidence type="ECO:0000313" key="4">
    <source>
        <dbReference type="EMBL" id="CAD7083156.1"/>
    </source>
</evidence>
<accession>A0A7R8ULN6</accession>
<dbReference type="Proteomes" id="UP000594454">
    <property type="component" value="Chromosome 2"/>
</dbReference>
<dbReference type="InterPro" id="IPR036249">
    <property type="entry name" value="Thioredoxin-like_sf"/>
</dbReference>
<evidence type="ECO:0000259" key="2">
    <source>
        <dbReference type="PROSITE" id="PS50404"/>
    </source>
</evidence>
<dbReference type="SUPFAM" id="SSF47616">
    <property type="entry name" value="GST C-terminal domain-like"/>
    <property type="match status" value="1"/>
</dbReference>
<sequence length="221" mass="25090">MTKPILYGIYVSPPVRSVLLVAKTIGLDLEFREVNLSAGEHKQPEYLEKNPQHTVPTLDDNGNIICDSHAIVTYLIGKYAKDDSLYPKDLYKRALVDQRLHFDSGVLFVRLGMIIKQILYQNDPNIPQAKLDDLSEAYSFLDTFLTKSQYLSGPSMTIADLCCIATTSSSQGFLPVDPEKYPNLSAWMKRMEKLPYYEEVNGKYAKQLIAYLNSRIAELKK</sequence>
<dbReference type="PANTHER" id="PTHR43969:SF8">
    <property type="entry name" value="GLUTATHIONE S TRANSFERASE E13, ISOFORM A-RELATED"/>
    <property type="match status" value="1"/>
</dbReference>